<dbReference type="NCBIfam" id="TIGR02118">
    <property type="entry name" value="EthD family reductase"/>
    <property type="match status" value="1"/>
</dbReference>
<dbReference type="AlphaFoldDB" id="A0A7G9L279"/>
<dbReference type="Gene3D" id="3.30.70.100">
    <property type="match status" value="1"/>
</dbReference>
<dbReference type="KEGG" id="ssau:H8M03_12170"/>
<gene>
    <name evidence="1" type="ORF">H8M03_12170</name>
</gene>
<name>A0A7G9L279_9SPHN</name>
<dbReference type="RefSeq" id="WP_187479683.1">
    <property type="nucleotide sequence ID" value="NZ_CP060697.1"/>
</dbReference>
<accession>A0A7G9L279</accession>
<dbReference type="GO" id="GO:0016491">
    <property type="term" value="F:oxidoreductase activity"/>
    <property type="evidence" value="ECO:0007669"/>
    <property type="project" value="InterPro"/>
</dbReference>
<proteinExistence type="predicted"/>
<dbReference type="InterPro" id="IPR011008">
    <property type="entry name" value="Dimeric_a/b-barrel"/>
</dbReference>
<dbReference type="InterPro" id="IPR009799">
    <property type="entry name" value="EthD_dom"/>
</dbReference>
<dbReference type="SUPFAM" id="SSF54909">
    <property type="entry name" value="Dimeric alpha+beta barrel"/>
    <property type="match status" value="1"/>
</dbReference>
<reference evidence="1 2" key="1">
    <citation type="submission" date="2020-08" db="EMBL/GenBank/DDBJ databases">
        <title>Sphingomonas sp. sand1-3 16S ribosomal RNA gene Genome sequencing and assembly.</title>
        <authorList>
            <person name="Kang M."/>
        </authorList>
    </citation>
    <scope>NUCLEOTIDE SEQUENCE [LARGE SCALE GENOMIC DNA]</scope>
    <source>
        <strain evidence="2">sand1-3</strain>
    </source>
</reference>
<dbReference type="EMBL" id="CP060697">
    <property type="protein sequence ID" value="QNM82728.1"/>
    <property type="molecule type" value="Genomic_DNA"/>
</dbReference>
<dbReference type="Proteomes" id="UP000515861">
    <property type="component" value="Chromosome"/>
</dbReference>
<keyword evidence="2" id="KW-1185">Reference proteome</keyword>
<sequence>MYILTITFANSTGATFDFDYFRNDHLPKIGRAFGPYGLGYASVLRGEEGVDGKAPPYFATVILSFREESGARDALASGDGQALLDDMAAFTNTKPVLQFNTPVA</sequence>
<evidence type="ECO:0000313" key="1">
    <source>
        <dbReference type="EMBL" id="QNM82728.1"/>
    </source>
</evidence>
<dbReference type="PANTHER" id="PTHR40260">
    <property type="entry name" value="BLR8190 PROTEIN"/>
    <property type="match status" value="1"/>
</dbReference>
<protein>
    <submittedName>
        <fullName evidence="1">EthD family reductase</fullName>
    </submittedName>
</protein>
<organism evidence="1 2">
    <name type="scientific">Sphingomonas sabuli</name>
    <dbReference type="NCBI Taxonomy" id="2764186"/>
    <lineage>
        <taxon>Bacteria</taxon>
        <taxon>Pseudomonadati</taxon>
        <taxon>Pseudomonadota</taxon>
        <taxon>Alphaproteobacteria</taxon>
        <taxon>Sphingomonadales</taxon>
        <taxon>Sphingomonadaceae</taxon>
        <taxon>Sphingomonas</taxon>
    </lineage>
</organism>
<dbReference type="PANTHER" id="PTHR40260:SF2">
    <property type="entry name" value="BLR8190 PROTEIN"/>
    <property type="match status" value="1"/>
</dbReference>
<evidence type="ECO:0000313" key="2">
    <source>
        <dbReference type="Proteomes" id="UP000515861"/>
    </source>
</evidence>